<gene>
    <name evidence="2" type="ORF">HDF23_003532</name>
</gene>
<keyword evidence="3" id="KW-1185">Reference proteome</keyword>
<dbReference type="PANTHER" id="PTHR45947:SF3">
    <property type="entry name" value="SULFOQUINOVOSYL TRANSFERASE SQD2"/>
    <property type="match status" value="1"/>
</dbReference>
<feature type="domain" description="Glycosyl transferase family 1" evidence="1">
    <location>
        <begin position="192"/>
        <end position="353"/>
    </location>
</feature>
<dbReference type="Proteomes" id="UP000541583">
    <property type="component" value="Unassembled WGS sequence"/>
</dbReference>
<evidence type="ECO:0000313" key="2">
    <source>
        <dbReference type="EMBL" id="MBB6110771.1"/>
    </source>
</evidence>
<protein>
    <submittedName>
        <fullName evidence="2">Glycosyltransferase involved in cell wall biosynthesis</fullName>
    </submittedName>
</protein>
<organism evidence="2 3">
    <name type="scientific">Mucilaginibacter lappiensis</name>
    <dbReference type="NCBI Taxonomy" id="354630"/>
    <lineage>
        <taxon>Bacteria</taxon>
        <taxon>Pseudomonadati</taxon>
        <taxon>Bacteroidota</taxon>
        <taxon>Sphingobacteriia</taxon>
        <taxon>Sphingobacteriales</taxon>
        <taxon>Sphingobacteriaceae</taxon>
        <taxon>Mucilaginibacter</taxon>
    </lineage>
</organism>
<reference evidence="2 3" key="1">
    <citation type="submission" date="2020-08" db="EMBL/GenBank/DDBJ databases">
        <title>Genomic Encyclopedia of Type Strains, Phase IV (KMG-V): Genome sequencing to study the core and pangenomes of soil and plant-associated prokaryotes.</title>
        <authorList>
            <person name="Whitman W."/>
        </authorList>
    </citation>
    <scope>NUCLEOTIDE SEQUENCE [LARGE SCALE GENOMIC DNA]</scope>
    <source>
        <strain evidence="2 3">ANJLi2</strain>
    </source>
</reference>
<name>A0ABR6PLX3_9SPHI</name>
<dbReference type="CDD" id="cd03801">
    <property type="entry name" value="GT4_PimA-like"/>
    <property type="match status" value="1"/>
</dbReference>
<dbReference type="Gene3D" id="3.40.50.2000">
    <property type="entry name" value="Glycogen Phosphorylase B"/>
    <property type="match status" value="2"/>
</dbReference>
<dbReference type="RefSeq" id="WP_076374936.1">
    <property type="nucleotide sequence ID" value="NZ_FTMG01000009.1"/>
</dbReference>
<dbReference type="InterPro" id="IPR001296">
    <property type="entry name" value="Glyco_trans_1"/>
</dbReference>
<accession>A0ABR6PLX3</accession>
<evidence type="ECO:0000259" key="1">
    <source>
        <dbReference type="Pfam" id="PF00534"/>
    </source>
</evidence>
<evidence type="ECO:0000313" key="3">
    <source>
        <dbReference type="Proteomes" id="UP000541583"/>
    </source>
</evidence>
<dbReference type="SUPFAM" id="SSF53756">
    <property type="entry name" value="UDP-Glycosyltransferase/glycogen phosphorylase"/>
    <property type="match status" value="1"/>
</dbReference>
<sequence length="376" mass="42998">MASKPSLSFYTNIPTPYQLSFFNELSKLFDLTVIYYSNTENNREWKFDLNVEYRTVVLNNNFIAKIIQKKVIDFHFSWQIFKLAWNDKSDYFIIGGSYWIPNAAIALTFNKIKRKKIAYFSEPLFEVRNKVKYAIKWLLLRILQFNCNAIFCVSKQAAVSFENFGVKLPKFIIPYNIDSKLFLQLNSIKLEEFKSKYKSANEKIILSSGSLIERKGMDVLINAVKEIDDPDLRLIIIGGGPDEQKLKDLCADDHRIIFAGFQSPDHIPCFFGIADIFAFASRYDGWAVVINEAIAANVPIISSNAVGAAKELITHPDLGLLCKSGDVQEFKNAMVSLLSNENKRIDIKKHSQKLVPLISSDYNANYVYDIFTRLLA</sequence>
<dbReference type="EMBL" id="JACHCB010000009">
    <property type="protein sequence ID" value="MBB6110771.1"/>
    <property type="molecule type" value="Genomic_DNA"/>
</dbReference>
<dbReference type="Pfam" id="PF00534">
    <property type="entry name" value="Glycos_transf_1"/>
    <property type="match status" value="1"/>
</dbReference>
<dbReference type="InterPro" id="IPR050194">
    <property type="entry name" value="Glycosyltransferase_grp1"/>
</dbReference>
<comment type="caution">
    <text evidence="2">The sequence shown here is derived from an EMBL/GenBank/DDBJ whole genome shotgun (WGS) entry which is preliminary data.</text>
</comment>
<proteinExistence type="predicted"/>
<dbReference type="PANTHER" id="PTHR45947">
    <property type="entry name" value="SULFOQUINOVOSYL TRANSFERASE SQD2"/>
    <property type="match status" value="1"/>
</dbReference>